<name>A0ABY2GZ46_9HYPO</name>
<feature type="region of interest" description="Disordered" evidence="1">
    <location>
        <begin position="1"/>
        <end position="79"/>
    </location>
</feature>
<organism evidence="2 3">
    <name type="scientific">Trichoderma ghanense</name>
    <dbReference type="NCBI Taxonomy" id="65468"/>
    <lineage>
        <taxon>Eukaryota</taxon>
        <taxon>Fungi</taxon>
        <taxon>Dikarya</taxon>
        <taxon>Ascomycota</taxon>
        <taxon>Pezizomycotina</taxon>
        <taxon>Sordariomycetes</taxon>
        <taxon>Hypocreomycetidae</taxon>
        <taxon>Hypocreales</taxon>
        <taxon>Hypocreaceae</taxon>
        <taxon>Trichoderma</taxon>
    </lineage>
</organism>
<dbReference type="RefSeq" id="XP_073556905.1">
    <property type="nucleotide sequence ID" value="XM_073704653.1"/>
</dbReference>
<sequence>MEDTLQQPTKRATMLQRAYNDPISSASKRKSSRFIVCDDPISNASKRKSSHFIVRESPTGSEEPEDSSNQPQPRPHKRRRLYRHHPLREASLTQQHDALSGRASSVLQGALEDSLLHHQMAKPIAAWSEDDFDHAMSECPRPEKKLACLIEHRLGGTLADMQLTGIGGYGEVPWCATCCLPRSRCPEWEKNDGEGERLGDDRQWRRANSETCRLYKGVVLRAVSAMLSFALPSGVTLLQQVEAWREDSRTRFNRELDLGGWLLSPMWWGSRQVMIMLRVFYQLDVAVEEAWVLKAMERRQGELSALGLQQWKDREAMASHVVVTAGEKRERQGGGAESVTARAKKTDLDQKLANIVCIRDARAQDDEQRRRRWSSRGGSEDYWREVRDRIRQWGEGGIRCQLCRSHGWDEECYRHPAASCLQFRESDSYRVLDSKLSVLNGMDEGGGGVQGEDGDDAGGGICQRCRFPVAVCRPTSPGAWSIDGSADEWGDCRGTEVMKQTVAALLARGGGKLAEEVIDSELARWEQESGGHRCHDIVEGWCTGRIGVEELAGEWMRDRVRDDGGWCPRIVRLFVRLTAVFERLLK</sequence>
<dbReference type="Proteomes" id="UP001642720">
    <property type="component" value="Unassembled WGS sequence"/>
</dbReference>
<feature type="compositionally biased region" description="Polar residues" evidence="1">
    <location>
        <begin position="1"/>
        <end position="10"/>
    </location>
</feature>
<gene>
    <name evidence="2" type="ORF">CCMA1212_007485</name>
</gene>
<keyword evidence="3" id="KW-1185">Reference proteome</keyword>
<reference evidence="2 3" key="1">
    <citation type="submission" date="2018-01" db="EMBL/GenBank/DDBJ databases">
        <title>Genome characterization of the sugarcane-associated fungus Trichoderma ghanense CCMA-1212 and their application in lignocelulose bioconversion.</title>
        <authorList>
            <person name="Steindorff A.S."/>
            <person name="Mendes T.D."/>
            <person name="Vilela E.S.D."/>
            <person name="Rodrigues D.S."/>
            <person name="Formighieri E.F."/>
            <person name="Melo I.S."/>
            <person name="Favaro L.C.L."/>
        </authorList>
    </citation>
    <scope>NUCLEOTIDE SEQUENCE [LARGE SCALE GENOMIC DNA]</scope>
    <source>
        <strain evidence="2 3">CCMA-1212</strain>
    </source>
</reference>
<dbReference type="GeneID" id="300579103"/>
<evidence type="ECO:0000313" key="3">
    <source>
        <dbReference type="Proteomes" id="UP001642720"/>
    </source>
</evidence>
<proteinExistence type="predicted"/>
<dbReference type="EMBL" id="PPTA01000010">
    <property type="protein sequence ID" value="TFB00704.1"/>
    <property type="molecule type" value="Genomic_DNA"/>
</dbReference>
<protein>
    <submittedName>
        <fullName evidence="2">Uncharacterized protein</fullName>
    </submittedName>
</protein>
<accession>A0ABY2GZ46</accession>
<comment type="caution">
    <text evidence="2">The sequence shown here is derived from an EMBL/GenBank/DDBJ whole genome shotgun (WGS) entry which is preliminary data.</text>
</comment>
<evidence type="ECO:0000256" key="1">
    <source>
        <dbReference type="SAM" id="MobiDB-lite"/>
    </source>
</evidence>
<evidence type="ECO:0000313" key="2">
    <source>
        <dbReference type="EMBL" id="TFB00704.1"/>
    </source>
</evidence>